<dbReference type="CDD" id="cd15798">
    <property type="entry name" value="PMEI-like_3"/>
    <property type="match status" value="1"/>
</dbReference>
<dbReference type="Pfam" id="PF04043">
    <property type="entry name" value="PMEI"/>
    <property type="match status" value="1"/>
</dbReference>
<feature type="domain" description="Pectinesterase inhibitor" evidence="4">
    <location>
        <begin position="33"/>
        <end position="192"/>
    </location>
</feature>
<evidence type="ECO:0000313" key="5">
    <source>
        <dbReference type="EMBL" id="KAK1302269.1"/>
    </source>
</evidence>
<evidence type="ECO:0000259" key="4">
    <source>
        <dbReference type="SMART" id="SM00856"/>
    </source>
</evidence>
<accession>A0AAV9DMD9</accession>
<proteinExistence type="predicted"/>
<reference evidence="5" key="1">
    <citation type="journal article" date="2023" name="Nat. Commun.">
        <title>Diploid and tetraploid genomes of Acorus and the evolution of monocots.</title>
        <authorList>
            <person name="Ma L."/>
            <person name="Liu K.W."/>
            <person name="Li Z."/>
            <person name="Hsiao Y.Y."/>
            <person name="Qi Y."/>
            <person name="Fu T."/>
            <person name="Tang G.D."/>
            <person name="Zhang D."/>
            <person name="Sun W.H."/>
            <person name="Liu D.K."/>
            <person name="Li Y."/>
            <person name="Chen G.Z."/>
            <person name="Liu X.D."/>
            <person name="Liao X.Y."/>
            <person name="Jiang Y.T."/>
            <person name="Yu X."/>
            <person name="Hao Y."/>
            <person name="Huang J."/>
            <person name="Zhao X.W."/>
            <person name="Ke S."/>
            <person name="Chen Y.Y."/>
            <person name="Wu W.L."/>
            <person name="Hsu J.L."/>
            <person name="Lin Y.F."/>
            <person name="Huang M.D."/>
            <person name="Li C.Y."/>
            <person name="Huang L."/>
            <person name="Wang Z.W."/>
            <person name="Zhao X."/>
            <person name="Zhong W.Y."/>
            <person name="Peng D.H."/>
            <person name="Ahmad S."/>
            <person name="Lan S."/>
            <person name="Zhang J.S."/>
            <person name="Tsai W.C."/>
            <person name="Van de Peer Y."/>
            <person name="Liu Z.J."/>
        </authorList>
    </citation>
    <scope>NUCLEOTIDE SEQUENCE</scope>
    <source>
        <strain evidence="5">CP</strain>
    </source>
</reference>
<feature type="region of interest" description="Disordered" evidence="2">
    <location>
        <begin position="16"/>
        <end position="35"/>
    </location>
</feature>
<dbReference type="NCBIfam" id="TIGR01614">
    <property type="entry name" value="PME_inhib"/>
    <property type="match status" value="1"/>
</dbReference>
<evidence type="ECO:0000256" key="1">
    <source>
        <dbReference type="ARBA" id="ARBA00022729"/>
    </source>
</evidence>
<dbReference type="AlphaFoldDB" id="A0AAV9DMD9"/>
<feature type="chain" id="PRO_5043653534" description="Pectinesterase inhibitor domain-containing protein" evidence="3">
    <location>
        <begin position="17"/>
        <end position="204"/>
    </location>
</feature>
<protein>
    <recommendedName>
        <fullName evidence="4">Pectinesterase inhibitor domain-containing protein</fullName>
    </recommendedName>
</protein>
<feature type="signal peptide" evidence="3">
    <location>
        <begin position="1"/>
        <end position="16"/>
    </location>
</feature>
<dbReference type="SUPFAM" id="SSF101148">
    <property type="entry name" value="Plant invertase/pectin methylesterase inhibitor"/>
    <property type="match status" value="1"/>
</dbReference>
<evidence type="ECO:0000313" key="6">
    <source>
        <dbReference type="Proteomes" id="UP001180020"/>
    </source>
</evidence>
<dbReference type="Proteomes" id="UP001180020">
    <property type="component" value="Unassembled WGS sequence"/>
</dbReference>
<evidence type="ECO:0000256" key="2">
    <source>
        <dbReference type="SAM" id="MobiDB-lite"/>
    </source>
</evidence>
<evidence type="ECO:0000256" key="3">
    <source>
        <dbReference type="SAM" id="SignalP"/>
    </source>
</evidence>
<dbReference type="InterPro" id="IPR006501">
    <property type="entry name" value="Pectinesterase_inhib_dom"/>
</dbReference>
<dbReference type="PANTHER" id="PTHR31080:SF64">
    <property type="entry name" value="PLANT INVERTASE_PECTIN METHYLESTERASE INHIBITOR SUPERFAMILY PROTEIN"/>
    <property type="match status" value="1"/>
</dbReference>
<comment type="caution">
    <text evidence="5">The sequence shown here is derived from an EMBL/GenBank/DDBJ whole genome shotgun (WGS) entry which is preliminary data.</text>
</comment>
<dbReference type="InterPro" id="IPR051955">
    <property type="entry name" value="PME_Inhibitor"/>
</dbReference>
<name>A0AAV9DMD9_ACOCL</name>
<keyword evidence="6" id="KW-1185">Reference proteome</keyword>
<dbReference type="GO" id="GO:0004857">
    <property type="term" value="F:enzyme inhibitor activity"/>
    <property type="evidence" value="ECO:0007669"/>
    <property type="project" value="InterPro"/>
</dbReference>
<dbReference type="InterPro" id="IPR035513">
    <property type="entry name" value="Invertase/methylesterase_inhib"/>
</dbReference>
<gene>
    <name evidence="5" type="ORF">QJS10_CPB12g01557</name>
</gene>
<keyword evidence="1 3" id="KW-0732">Signal</keyword>
<dbReference type="EMBL" id="JAUJYO010000012">
    <property type="protein sequence ID" value="KAK1302269.1"/>
    <property type="molecule type" value="Genomic_DNA"/>
</dbReference>
<reference evidence="5" key="2">
    <citation type="submission" date="2023-06" db="EMBL/GenBank/DDBJ databases">
        <authorList>
            <person name="Ma L."/>
            <person name="Liu K.-W."/>
            <person name="Li Z."/>
            <person name="Hsiao Y.-Y."/>
            <person name="Qi Y."/>
            <person name="Fu T."/>
            <person name="Tang G."/>
            <person name="Zhang D."/>
            <person name="Sun W.-H."/>
            <person name="Liu D.-K."/>
            <person name="Li Y."/>
            <person name="Chen G.-Z."/>
            <person name="Liu X.-D."/>
            <person name="Liao X.-Y."/>
            <person name="Jiang Y.-T."/>
            <person name="Yu X."/>
            <person name="Hao Y."/>
            <person name="Huang J."/>
            <person name="Zhao X.-W."/>
            <person name="Ke S."/>
            <person name="Chen Y.-Y."/>
            <person name="Wu W.-L."/>
            <person name="Hsu J.-L."/>
            <person name="Lin Y.-F."/>
            <person name="Huang M.-D."/>
            <person name="Li C.-Y."/>
            <person name="Huang L."/>
            <person name="Wang Z.-W."/>
            <person name="Zhao X."/>
            <person name="Zhong W.-Y."/>
            <person name="Peng D.-H."/>
            <person name="Ahmad S."/>
            <person name="Lan S."/>
            <person name="Zhang J.-S."/>
            <person name="Tsai W.-C."/>
            <person name="Van De Peer Y."/>
            <person name="Liu Z.-J."/>
        </authorList>
    </citation>
    <scope>NUCLEOTIDE SEQUENCE</scope>
    <source>
        <strain evidence="5">CP</strain>
        <tissue evidence="5">Leaves</tissue>
    </source>
</reference>
<sequence length="204" mass="21612">MALLLLSLLCLSTALATSPSPSPAPSTPTQTDPSSDFIRTSCAATLYPSLCFKSLSPYSDAIQQNPTRLTIVAVSLALSRARSLSAHLGSPSLPFDPSSASALRDCCSVVSDAVDQLRKSESELRKVGSETKREEDDVAWEISNVKTWMSAALTNEDTCVDGFAAAPEGEVKKDVTVRAVKVKKVTSVALSLVNSLADKIVRGH</sequence>
<dbReference type="PANTHER" id="PTHR31080">
    <property type="entry name" value="PECTINESTERASE INHIBITOR-LIKE"/>
    <property type="match status" value="1"/>
</dbReference>
<organism evidence="5 6">
    <name type="scientific">Acorus calamus</name>
    <name type="common">Sweet flag</name>
    <dbReference type="NCBI Taxonomy" id="4465"/>
    <lineage>
        <taxon>Eukaryota</taxon>
        <taxon>Viridiplantae</taxon>
        <taxon>Streptophyta</taxon>
        <taxon>Embryophyta</taxon>
        <taxon>Tracheophyta</taxon>
        <taxon>Spermatophyta</taxon>
        <taxon>Magnoliopsida</taxon>
        <taxon>Liliopsida</taxon>
        <taxon>Acoraceae</taxon>
        <taxon>Acorus</taxon>
    </lineage>
</organism>
<dbReference type="SMART" id="SM00856">
    <property type="entry name" value="PMEI"/>
    <property type="match status" value="1"/>
</dbReference>
<dbReference type="Gene3D" id="1.20.140.40">
    <property type="entry name" value="Invertase/pectin methylesterase inhibitor family protein"/>
    <property type="match status" value="1"/>
</dbReference>